<dbReference type="FunFam" id="3.40.50.1000:FF:000168">
    <property type="entry name" value="D,D-heptose 1,7-bisphosphate phosphatase"/>
    <property type="match status" value="1"/>
</dbReference>
<evidence type="ECO:0000256" key="16">
    <source>
        <dbReference type="PIRSR" id="PIRSR004682-3"/>
    </source>
</evidence>
<dbReference type="GO" id="GO:0046872">
    <property type="term" value="F:metal ion binding"/>
    <property type="evidence" value="ECO:0007669"/>
    <property type="project" value="UniProtKB-KW"/>
</dbReference>
<feature type="binding site" evidence="17">
    <location>
        <position position="101"/>
    </location>
    <ligand>
        <name>Zn(2+)</name>
        <dbReference type="ChEBI" id="CHEBI:29105"/>
    </ligand>
</feature>
<evidence type="ECO:0000313" key="19">
    <source>
        <dbReference type="Proteomes" id="UP000198816"/>
    </source>
</evidence>
<evidence type="ECO:0000256" key="13">
    <source>
        <dbReference type="ARBA" id="ARBA00061616"/>
    </source>
</evidence>
<evidence type="ECO:0000256" key="14">
    <source>
        <dbReference type="PIRNR" id="PIRNR004682"/>
    </source>
</evidence>
<dbReference type="OrthoDB" id="9788272at2"/>
<dbReference type="PANTHER" id="PTHR42891:SF1">
    <property type="entry name" value="D-GLYCERO-BETA-D-MANNO-HEPTOSE-1,7-BISPHOSPHATE 7-PHOSPHATASE"/>
    <property type="match status" value="1"/>
</dbReference>
<comment type="subcellular location">
    <subcellularLocation>
        <location evidence="4 14">Cytoplasm</location>
    </subcellularLocation>
</comment>
<feature type="active site" description="Nucleophile" evidence="15">
    <location>
        <position position="9"/>
    </location>
</feature>
<protein>
    <recommendedName>
        <fullName evidence="14">D,D-heptose 1,7-bisphosphate phosphatase</fullName>
        <ecNumber evidence="14">3.1.3.-</ecNumber>
    </recommendedName>
</protein>
<feature type="binding site" evidence="17">
    <location>
        <position position="9"/>
    </location>
    <ligand>
        <name>Mg(2+)</name>
        <dbReference type="ChEBI" id="CHEBI:18420"/>
    </ligand>
</feature>
<dbReference type="InterPro" id="IPR006543">
    <property type="entry name" value="Histidinol-phos"/>
</dbReference>
<dbReference type="Gene3D" id="3.40.50.1000">
    <property type="entry name" value="HAD superfamily/HAD-like"/>
    <property type="match status" value="1"/>
</dbReference>
<evidence type="ECO:0000256" key="11">
    <source>
        <dbReference type="ARBA" id="ARBA00022842"/>
    </source>
</evidence>
<dbReference type="EC" id="3.1.3.-" evidence="14"/>
<evidence type="ECO:0000256" key="17">
    <source>
        <dbReference type="PIRSR" id="PIRSR004682-4"/>
    </source>
</evidence>
<evidence type="ECO:0000256" key="8">
    <source>
        <dbReference type="ARBA" id="ARBA00022723"/>
    </source>
</evidence>
<keyword evidence="19" id="KW-1185">Reference proteome</keyword>
<accession>A0A1H2ZE93</accession>
<dbReference type="InterPro" id="IPR004446">
    <property type="entry name" value="Heptose_bisP_phosphatase"/>
</dbReference>
<dbReference type="STRING" id="1058.SAMN05421783_11590"/>
<comment type="similarity">
    <text evidence="13 14">Belongs to the gmhB family.</text>
</comment>
<keyword evidence="11 17" id="KW-0460">Magnesium</keyword>
<feature type="active site" description="Nucleophile" evidence="15">
    <location>
        <position position="11"/>
    </location>
</feature>
<proteinExistence type="inferred from homology"/>
<evidence type="ECO:0000256" key="6">
    <source>
        <dbReference type="ARBA" id="ARBA00011245"/>
    </source>
</evidence>
<dbReference type="InterPro" id="IPR023214">
    <property type="entry name" value="HAD_sf"/>
</dbReference>
<dbReference type="CDD" id="cd07503">
    <property type="entry name" value="HAD_HisB-N"/>
    <property type="match status" value="1"/>
</dbReference>
<dbReference type="SUPFAM" id="SSF56784">
    <property type="entry name" value="HAD-like"/>
    <property type="match status" value="1"/>
</dbReference>
<dbReference type="NCBIfam" id="TIGR01656">
    <property type="entry name" value="Histidinol-ppas"/>
    <property type="match status" value="1"/>
</dbReference>
<feature type="binding site" evidence="17">
    <location>
        <position position="99"/>
    </location>
    <ligand>
        <name>Zn(2+)</name>
        <dbReference type="ChEBI" id="CHEBI:29105"/>
    </ligand>
</feature>
<dbReference type="Proteomes" id="UP000198816">
    <property type="component" value="Unassembled WGS sequence"/>
</dbReference>
<evidence type="ECO:0000256" key="9">
    <source>
        <dbReference type="ARBA" id="ARBA00022801"/>
    </source>
</evidence>
<evidence type="ECO:0000256" key="5">
    <source>
        <dbReference type="ARBA" id="ARBA00004708"/>
    </source>
</evidence>
<keyword evidence="12 14" id="KW-0119">Carbohydrate metabolism</keyword>
<evidence type="ECO:0000256" key="2">
    <source>
        <dbReference type="ARBA" id="ARBA00001946"/>
    </source>
</evidence>
<dbReference type="EMBL" id="FNNZ01000015">
    <property type="protein sequence ID" value="SDX15701.1"/>
    <property type="molecule type" value="Genomic_DNA"/>
</dbReference>
<evidence type="ECO:0000256" key="7">
    <source>
        <dbReference type="ARBA" id="ARBA00022490"/>
    </source>
</evidence>
<dbReference type="PIRSF" id="PIRSF004682">
    <property type="entry name" value="GmhB"/>
    <property type="match status" value="1"/>
</dbReference>
<keyword evidence="7 14" id="KW-0963">Cytoplasm</keyword>
<evidence type="ECO:0000256" key="1">
    <source>
        <dbReference type="ARBA" id="ARBA00001226"/>
    </source>
</evidence>
<evidence type="ECO:0000256" key="4">
    <source>
        <dbReference type="ARBA" id="ARBA00004496"/>
    </source>
</evidence>
<dbReference type="InterPro" id="IPR036412">
    <property type="entry name" value="HAD-like_sf"/>
</dbReference>
<reference evidence="19" key="1">
    <citation type="submission" date="2016-10" db="EMBL/GenBank/DDBJ databases">
        <authorList>
            <person name="Varghese N."/>
            <person name="Submissions S."/>
        </authorList>
    </citation>
    <scope>NUCLEOTIDE SEQUENCE [LARGE SCALE GENOMIC DNA]</scope>
    <source>
        <strain evidence="19">DSM 217</strain>
    </source>
</reference>
<dbReference type="PANTHER" id="PTHR42891">
    <property type="entry name" value="D-GLYCERO-BETA-D-MANNO-HEPTOSE-1,7-BISPHOSPHATE 7-PHOSPHATASE"/>
    <property type="match status" value="1"/>
</dbReference>
<evidence type="ECO:0000256" key="10">
    <source>
        <dbReference type="ARBA" id="ARBA00022833"/>
    </source>
</evidence>
<feature type="binding site" evidence="17">
    <location>
        <position position="93"/>
    </location>
    <ligand>
        <name>Zn(2+)</name>
        <dbReference type="ChEBI" id="CHEBI:29105"/>
    </ligand>
</feature>
<evidence type="ECO:0000256" key="12">
    <source>
        <dbReference type="ARBA" id="ARBA00023277"/>
    </source>
</evidence>
<dbReference type="NCBIfam" id="TIGR01662">
    <property type="entry name" value="HAD-SF-IIIA"/>
    <property type="match status" value="1"/>
</dbReference>
<keyword evidence="9 14" id="KW-0378">Hydrolase</keyword>
<evidence type="ECO:0000256" key="3">
    <source>
        <dbReference type="ARBA" id="ARBA00001947"/>
    </source>
</evidence>
<dbReference type="GO" id="GO:0005975">
    <property type="term" value="P:carbohydrate metabolic process"/>
    <property type="evidence" value="ECO:0007669"/>
    <property type="project" value="InterPro"/>
</dbReference>
<dbReference type="Pfam" id="PF13242">
    <property type="entry name" value="Hydrolase_like"/>
    <property type="match status" value="1"/>
</dbReference>
<evidence type="ECO:0000313" key="18">
    <source>
        <dbReference type="EMBL" id="SDX15701.1"/>
    </source>
</evidence>
<feature type="site" description="Stabilizes the phosphoryl group" evidence="16">
    <location>
        <position position="103"/>
    </location>
</feature>
<feature type="binding site" evidence="17">
    <location>
        <position position="128"/>
    </location>
    <ligand>
        <name>Mg(2+)</name>
        <dbReference type="ChEBI" id="CHEBI:18420"/>
    </ligand>
</feature>
<dbReference type="InterPro" id="IPR006549">
    <property type="entry name" value="HAD-SF_hydro_IIIA"/>
</dbReference>
<keyword evidence="8 17" id="KW-0479">Metal-binding</keyword>
<dbReference type="AlphaFoldDB" id="A0A1H2ZE93"/>
<comment type="catalytic activity">
    <reaction evidence="1">
        <text>D-glycero-beta-D-manno-heptose 1,7-bisphosphate + H2O = D-glycero-beta-D-manno-heptose 1-phosphate + phosphate</text>
        <dbReference type="Rhea" id="RHEA:28518"/>
        <dbReference type="ChEBI" id="CHEBI:15377"/>
        <dbReference type="ChEBI" id="CHEBI:43474"/>
        <dbReference type="ChEBI" id="CHEBI:60208"/>
        <dbReference type="ChEBI" id="CHEBI:61593"/>
        <dbReference type="EC" id="3.1.3.82"/>
    </reaction>
</comment>
<feature type="site" description="Stabilizes the phosphoryl group" evidence="16">
    <location>
        <position position="52"/>
    </location>
</feature>
<keyword evidence="10 17" id="KW-0862">Zinc</keyword>
<dbReference type="RefSeq" id="WP_093034259.1">
    <property type="nucleotide sequence ID" value="NZ_FNNZ01000015.1"/>
</dbReference>
<comment type="subunit">
    <text evidence="6">Monomer.</text>
</comment>
<dbReference type="GO" id="GO:0034200">
    <property type="term" value="F:D-glycero-beta-D-manno-heptose 1,7-bisphosphate 7-phosphatase activity"/>
    <property type="evidence" value="ECO:0007669"/>
    <property type="project" value="UniProtKB-EC"/>
</dbReference>
<organism evidence="18 19">
    <name type="scientific">Thiocapsa roseopersicina</name>
    <dbReference type="NCBI Taxonomy" id="1058"/>
    <lineage>
        <taxon>Bacteria</taxon>
        <taxon>Pseudomonadati</taxon>
        <taxon>Pseudomonadota</taxon>
        <taxon>Gammaproteobacteria</taxon>
        <taxon>Chromatiales</taxon>
        <taxon>Chromatiaceae</taxon>
        <taxon>Thiocapsa</taxon>
    </lineage>
</organism>
<feature type="site" description="Contributes to substrate recognition" evidence="16">
    <location>
        <position position="102"/>
    </location>
</feature>
<comment type="cofactor">
    <cofactor evidence="3 17">
        <name>Zn(2+)</name>
        <dbReference type="ChEBI" id="CHEBI:29105"/>
    </cofactor>
</comment>
<gene>
    <name evidence="18" type="ORF">SAMN05421783_11590</name>
</gene>
<sequence length="181" mass="19121">MVDRVVILDRDGVINEDTEHFIKSIDEWIPLPGSIDAIVRLSHAGYRVAVATNQSGLARGLLTPADLDSMHRKLRDLLAEQGGRIEMIVYCPHGPDDGCGCRKPKPGMLEEIGRRLSVNLAGVPFVGDSLGDIVAARAAGADPWMVCTGKGEDTLASGSPDLAGVPVYADLASVADALLHG</sequence>
<name>A0A1H2ZE93_THIRO</name>
<feature type="binding site" evidence="17">
    <location>
        <position position="11"/>
    </location>
    <ligand>
        <name>Mg(2+)</name>
        <dbReference type="ChEBI" id="CHEBI:18420"/>
    </ligand>
</feature>
<comment type="cofactor">
    <cofactor evidence="2 17">
        <name>Mg(2+)</name>
        <dbReference type="ChEBI" id="CHEBI:18420"/>
    </cofactor>
</comment>
<comment type="pathway">
    <text evidence="5">Nucleotide-sugar biosynthesis; ADP-L-glycero-beta-D-manno-heptose biosynthesis; ADP-L-glycero-beta-D-manno-heptose from D-glycero-beta-D-manno-heptose 7-phosphate: step 2/4.</text>
</comment>
<dbReference type="GO" id="GO:0005737">
    <property type="term" value="C:cytoplasm"/>
    <property type="evidence" value="ECO:0007669"/>
    <property type="project" value="UniProtKB-SubCell"/>
</dbReference>
<feature type="binding site" evidence="17">
    <location>
        <position position="91"/>
    </location>
    <ligand>
        <name>Zn(2+)</name>
        <dbReference type="ChEBI" id="CHEBI:29105"/>
    </ligand>
</feature>
<evidence type="ECO:0000256" key="15">
    <source>
        <dbReference type="PIRSR" id="PIRSR004682-1"/>
    </source>
</evidence>
<dbReference type="NCBIfam" id="NF006506">
    <property type="entry name" value="PRK08942.1"/>
    <property type="match status" value="1"/>
</dbReference>